<feature type="repeat" description="NHL" evidence="2">
    <location>
        <begin position="681"/>
        <end position="724"/>
    </location>
</feature>
<dbReference type="Gene3D" id="2.120.10.30">
    <property type="entry name" value="TolB, C-terminal domain"/>
    <property type="match status" value="2"/>
</dbReference>
<dbReference type="InterPro" id="IPR011042">
    <property type="entry name" value="6-blade_b-propeller_TolB-like"/>
</dbReference>
<dbReference type="PANTHER" id="PTHR24104">
    <property type="entry name" value="E3 UBIQUITIN-PROTEIN LIGASE NHLRC1-RELATED"/>
    <property type="match status" value="1"/>
</dbReference>
<dbReference type="AlphaFoldDB" id="A0AAV2SZY6"/>
<dbReference type="GO" id="GO:0003730">
    <property type="term" value="F:mRNA 3'-UTR binding"/>
    <property type="evidence" value="ECO:0007669"/>
    <property type="project" value="TreeGrafter"/>
</dbReference>
<sequence>MSLITPIRRVCSTGDIRNYTLEYLDSFSLPSTLRRFKELPSKNVPCRVKVTESEYLDEDKLSDWKSNVTLSEMARLFAYFTTKIHDFQRFCEFFCPGPVKSLWEQNSSWDEDLGDYKPRIMGRNFPFSSLLVAMQLFYGFLHFYYLELSETTEQFVPFSGLDDASSIVLKAMLPMGKLVGSMHIDSELNSGQQHPKIYNVDREMRLYCTTQFTHLLVSGNSTISFGEFSDELRPTDVSRIILVDNQLSDMVIHPIYQNRLLTILRSNTRCSSDELLIGEYDLTSSTGDNSSVQHPCGRYPLSRLRWGDQFCSGPTGCVYAFRIDDENRVNLVVDWDPKFGCSSCESSRSLKSHEGKFPDNEGVYFLCISVKWLGRPSEKRSPPVLVWYARLPMKMEITDAALDLLARSSGCANLYYFNQLTQDPDHNMNVTIFRVPITDYFSISCAFVLYAFTLPNWYPFSNHLTKGWMDQNGDSMICIDSNVKWHLFQMDLGMVDEMANTCFGSQGTISEPLHKDPGCSMARLFAEVSSSLLDLMKCTSSTLDGCSTPNFCVHNPQRFPMKDRTLLLSSSPEFISVSLGQQRVHLLELVERKRGSARHKRLYTSIADTLATWIRAEDSGSLLRSHLNFHEYDASGSGSFESDSAQLSDSYGDIKTPFCTCSNSLEMDILQGIPRELCTHIHQFGRFGMSKNEFREPNAVAVLPGGIIAVADGNAEMIKFFSPEGYFISNWKITSTRSTLAYPNCIAVSQCEHKARLTLSHSCTWPHQNRCEFGTTDSADPQQMAIVVVLRKPCPAVQVYSLEGQKLREFGQDLISPKCVTVDCDGRIIVVENHIMRVSVYAWSGYLLSRFLTKLAFPVSVAVDSNSRIYITDNLRHCITLYAYTGDYLGCIGGRGLTSYPLGVAVFAVSRAKSANEYVVVADNHNNLNITVFQPSGHLIYAMRSGPKHAQIYSIAVDTQTPCGYFTHGGDIQRNALCSNADLDSKSMITGSSTISVVFASKDYRIYRYFLPKDIFD</sequence>
<proteinExistence type="predicted"/>
<dbReference type="InterPro" id="IPR001258">
    <property type="entry name" value="NHL_repeat"/>
</dbReference>
<gene>
    <name evidence="4" type="ORF">CDAUBV1_LOCUS1471</name>
</gene>
<dbReference type="PANTHER" id="PTHR24104:SF41">
    <property type="entry name" value="BRAIN TUMOR PROTEIN"/>
    <property type="match status" value="1"/>
</dbReference>
<name>A0AAV2SZY6_CALDB</name>
<keyword evidence="3" id="KW-0472">Membrane</keyword>
<dbReference type="Proteomes" id="UP001497525">
    <property type="component" value="Unassembled WGS sequence"/>
</dbReference>
<reference evidence="4" key="1">
    <citation type="submission" date="2024-06" db="EMBL/GenBank/DDBJ databases">
        <authorList>
            <person name="Liu X."/>
            <person name="Lenzi L."/>
            <person name="Haldenby T S."/>
            <person name="Uol C."/>
        </authorList>
    </citation>
    <scope>NUCLEOTIDE SEQUENCE</scope>
</reference>
<organism evidence="4 5">
    <name type="scientific">Calicophoron daubneyi</name>
    <name type="common">Rumen fluke</name>
    <name type="synonym">Paramphistomum daubneyi</name>
    <dbReference type="NCBI Taxonomy" id="300641"/>
    <lineage>
        <taxon>Eukaryota</taxon>
        <taxon>Metazoa</taxon>
        <taxon>Spiralia</taxon>
        <taxon>Lophotrochozoa</taxon>
        <taxon>Platyhelminthes</taxon>
        <taxon>Trematoda</taxon>
        <taxon>Digenea</taxon>
        <taxon>Plagiorchiida</taxon>
        <taxon>Pronocephalata</taxon>
        <taxon>Paramphistomoidea</taxon>
        <taxon>Paramphistomidae</taxon>
        <taxon>Calicophoron</taxon>
    </lineage>
</organism>
<dbReference type="InterPro" id="IPR050952">
    <property type="entry name" value="TRIM-NHL_E3_ligases"/>
</dbReference>
<keyword evidence="3" id="KW-1133">Transmembrane helix</keyword>
<feature type="transmembrane region" description="Helical" evidence="3">
    <location>
        <begin position="125"/>
        <end position="145"/>
    </location>
</feature>
<dbReference type="PROSITE" id="PS51125">
    <property type="entry name" value="NHL"/>
    <property type="match status" value="2"/>
</dbReference>
<dbReference type="SUPFAM" id="SSF101898">
    <property type="entry name" value="NHL repeat"/>
    <property type="match status" value="1"/>
</dbReference>
<keyword evidence="1" id="KW-0677">Repeat</keyword>
<feature type="repeat" description="NHL" evidence="2">
    <location>
        <begin position="855"/>
        <end position="885"/>
    </location>
</feature>
<evidence type="ECO:0000256" key="1">
    <source>
        <dbReference type="ARBA" id="ARBA00022737"/>
    </source>
</evidence>
<evidence type="ECO:0000313" key="5">
    <source>
        <dbReference type="Proteomes" id="UP001497525"/>
    </source>
</evidence>
<comment type="caution">
    <text evidence="4">The sequence shown here is derived from an EMBL/GenBank/DDBJ whole genome shotgun (WGS) entry which is preliminary data.</text>
</comment>
<accession>A0AAV2SZY6</accession>
<evidence type="ECO:0000256" key="3">
    <source>
        <dbReference type="SAM" id="Phobius"/>
    </source>
</evidence>
<dbReference type="EMBL" id="CAXLJL010000057">
    <property type="protein sequence ID" value="CAL5130026.1"/>
    <property type="molecule type" value="Genomic_DNA"/>
</dbReference>
<protein>
    <submittedName>
        <fullName evidence="4">Uncharacterized protein</fullName>
    </submittedName>
</protein>
<keyword evidence="3" id="KW-0812">Transmembrane</keyword>
<evidence type="ECO:0000256" key="2">
    <source>
        <dbReference type="PROSITE-ProRule" id="PRU00504"/>
    </source>
</evidence>
<evidence type="ECO:0000313" key="4">
    <source>
        <dbReference type="EMBL" id="CAL5130026.1"/>
    </source>
</evidence>